<sequence length="443" mass="49182">MNPPPPPILGISQPLLMTQSQLIGQSQMLNQMIVPSPIFSQSQPVMTRNYQPWQQSSLDHNPNPSKNFHSMKPGFGRGNWKVKKPNDTRNPNQLLNSGIGSAAGASGYQPPTLNELQFQNRLKARKYYPKKKFNNRFAPYAPRNTTSFIMRAKKSGGIASLVSPCPVTPAVLPTPIFSPSREVLGDMAKEEWGVDGYGSMKGLIRLRNEADTRENEDEEVEDDENEDDNGSSESDVEEKKNSVLSRLDHEMSRFEIVYPNYGVDYSNNLENRVDDQDTHIAHLEEENLTLKERLFLMERELGDMRMRLQFLEGQNLLGKDVNEEVVENASDNETDGGSDVRGLEVESKEDVMECLDANAGSSGGVSAGGIAEDSNDGVDGQNEGGKVDACMVGFTENETRLGEPISEDNEAGNEILHREEGEGREILRNEEADDLLSKAESNE</sequence>
<protein>
    <recommendedName>
        <fullName evidence="5">PRLI-interacting factor A</fullName>
    </recommendedName>
</protein>
<feature type="region of interest" description="Disordered" evidence="2">
    <location>
        <begin position="208"/>
        <end position="244"/>
    </location>
</feature>
<keyword evidence="1" id="KW-0175">Coiled coil</keyword>
<keyword evidence="4" id="KW-1185">Reference proteome</keyword>
<feature type="coiled-coil region" evidence="1">
    <location>
        <begin position="266"/>
        <end position="300"/>
    </location>
</feature>
<evidence type="ECO:0000256" key="2">
    <source>
        <dbReference type="SAM" id="MobiDB-lite"/>
    </source>
</evidence>
<organism evidence="3 4">
    <name type="scientific">Trapa natans</name>
    <name type="common">Water chestnut</name>
    <dbReference type="NCBI Taxonomy" id="22666"/>
    <lineage>
        <taxon>Eukaryota</taxon>
        <taxon>Viridiplantae</taxon>
        <taxon>Streptophyta</taxon>
        <taxon>Embryophyta</taxon>
        <taxon>Tracheophyta</taxon>
        <taxon>Spermatophyta</taxon>
        <taxon>Magnoliopsida</taxon>
        <taxon>eudicotyledons</taxon>
        <taxon>Gunneridae</taxon>
        <taxon>Pentapetalae</taxon>
        <taxon>rosids</taxon>
        <taxon>malvids</taxon>
        <taxon>Myrtales</taxon>
        <taxon>Lythraceae</taxon>
        <taxon>Trapa</taxon>
    </lineage>
</organism>
<dbReference type="Proteomes" id="UP001346149">
    <property type="component" value="Unassembled WGS sequence"/>
</dbReference>
<feature type="compositionally biased region" description="Low complexity" evidence="2">
    <location>
        <begin position="97"/>
        <end position="107"/>
    </location>
</feature>
<feature type="compositionally biased region" description="Basic and acidic residues" evidence="2">
    <location>
        <begin position="415"/>
        <end position="443"/>
    </location>
</feature>
<feature type="region of interest" description="Disordered" evidence="2">
    <location>
        <begin position="54"/>
        <end position="111"/>
    </location>
</feature>
<reference evidence="3 4" key="1">
    <citation type="journal article" date="2023" name="Hortic Res">
        <title>Pangenome of water caltrop reveals structural variations and asymmetric subgenome divergence after allopolyploidization.</title>
        <authorList>
            <person name="Zhang X."/>
            <person name="Chen Y."/>
            <person name="Wang L."/>
            <person name="Yuan Y."/>
            <person name="Fang M."/>
            <person name="Shi L."/>
            <person name="Lu R."/>
            <person name="Comes H.P."/>
            <person name="Ma Y."/>
            <person name="Chen Y."/>
            <person name="Huang G."/>
            <person name="Zhou Y."/>
            <person name="Zheng Z."/>
            <person name="Qiu Y."/>
        </authorList>
    </citation>
    <scope>NUCLEOTIDE SEQUENCE [LARGE SCALE GENOMIC DNA]</scope>
    <source>
        <strain evidence="3">F231</strain>
    </source>
</reference>
<dbReference type="AlphaFoldDB" id="A0AAN7KEY3"/>
<comment type="caution">
    <text evidence="3">The sequence shown here is derived from an EMBL/GenBank/DDBJ whole genome shotgun (WGS) entry which is preliminary data.</text>
</comment>
<feature type="compositionally biased region" description="Acidic residues" evidence="2">
    <location>
        <begin position="214"/>
        <end position="236"/>
    </location>
</feature>
<feature type="region of interest" description="Disordered" evidence="2">
    <location>
        <begin position="359"/>
        <end position="443"/>
    </location>
</feature>
<dbReference type="PANTHER" id="PTHR34484:SF2">
    <property type="entry name" value="OS02G0832600 PROTEIN"/>
    <property type="match status" value="1"/>
</dbReference>
<evidence type="ECO:0000313" key="3">
    <source>
        <dbReference type="EMBL" id="KAK4764862.1"/>
    </source>
</evidence>
<name>A0AAN7KEY3_TRANT</name>
<accession>A0AAN7KEY3</accession>
<feature type="compositionally biased region" description="Polar residues" evidence="2">
    <location>
        <begin position="54"/>
        <end position="68"/>
    </location>
</feature>
<dbReference type="PANTHER" id="PTHR34484">
    <property type="entry name" value="OS02G0832600 PROTEIN"/>
    <property type="match status" value="1"/>
</dbReference>
<evidence type="ECO:0000313" key="4">
    <source>
        <dbReference type="Proteomes" id="UP001346149"/>
    </source>
</evidence>
<evidence type="ECO:0008006" key="5">
    <source>
        <dbReference type="Google" id="ProtNLM"/>
    </source>
</evidence>
<proteinExistence type="predicted"/>
<evidence type="ECO:0000256" key="1">
    <source>
        <dbReference type="SAM" id="Coils"/>
    </source>
</evidence>
<dbReference type="EMBL" id="JAXQNO010000023">
    <property type="protein sequence ID" value="KAK4764862.1"/>
    <property type="molecule type" value="Genomic_DNA"/>
</dbReference>
<gene>
    <name evidence="3" type="ORF">SAY86_025952</name>
</gene>